<protein>
    <recommendedName>
        <fullName evidence="1">Retrotransposon gag domain-containing protein</fullName>
    </recommendedName>
</protein>
<sequence length="110" mass="12967">MASKMGDGTFHLSPRNTSGNTFDWYTDLEPASIDSWSQLEGEFLNRFFSTKRTVSMMELTTTKKRKEEPVIDFINKWRSLNLKCKDRLSKSSTISMCIQDMYWDLKYIMQ</sequence>
<dbReference type="AlphaFoldDB" id="A0AAV3QIN3"/>
<feature type="domain" description="Retrotransposon gag" evidence="1">
    <location>
        <begin position="18"/>
        <end position="99"/>
    </location>
</feature>
<name>A0AAV3QIN3_LITER</name>
<gene>
    <name evidence="2" type="ORF">LIER_19684</name>
</gene>
<reference evidence="2 3" key="1">
    <citation type="submission" date="2024-01" db="EMBL/GenBank/DDBJ databases">
        <title>The complete chloroplast genome sequence of Lithospermum erythrorhizon: insights into the phylogenetic relationship among Boraginaceae species and the maternal lineages of purple gromwells.</title>
        <authorList>
            <person name="Okada T."/>
            <person name="Watanabe K."/>
        </authorList>
    </citation>
    <scope>NUCLEOTIDE SEQUENCE [LARGE SCALE GENOMIC DNA]</scope>
</reference>
<dbReference type="Pfam" id="PF03732">
    <property type="entry name" value="Retrotrans_gag"/>
    <property type="match status" value="1"/>
</dbReference>
<organism evidence="2 3">
    <name type="scientific">Lithospermum erythrorhizon</name>
    <name type="common">Purple gromwell</name>
    <name type="synonym">Lithospermum officinale var. erythrorhizon</name>
    <dbReference type="NCBI Taxonomy" id="34254"/>
    <lineage>
        <taxon>Eukaryota</taxon>
        <taxon>Viridiplantae</taxon>
        <taxon>Streptophyta</taxon>
        <taxon>Embryophyta</taxon>
        <taxon>Tracheophyta</taxon>
        <taxon>Spermatophyta</taxon>
        <taxon>Magnoliopsida</taxon>
        <taxon>eudicotyledons</taxon>
        <taxon>Gunneridae</taxon>
        <taxon>Pentapetalae</taxon>
        <taxon>asterids</taxon>
        <taxon>lamiids</taxon>
        <taxon>Boraginales</taxon>
        <taxon>Boraginaceae</taxon>
        <taxon>Boraginoideae</taxon>
        <taxon>Lithospermeae</taxon>
        <taxon>Lithospermum</taxon>
    </lineage>
</organism>
<evidence type="ECO:0000259" key="1">
    <source>
        <dbReference type="Pfam" id="PF03732"/>
    </source>
</evidence>
<comment type="caution">
    <text evidence="2">The sequence shown here is derived from an EMBL/GenBank/DDBJ whole genome shotgun (WGS) entry which is preliminary data.</text>
</comment>
<proteinExistence type="predicted"/>
<dbReference type="Proteomes" id="UP001454036">
    <property type="component" value="Unassembled WGS sequence"/>
</dbReference>
<dbReference type="PANTHER" id="PTHR33437:SF2">
    <property type="entry name" value="OS06G0361200 PROTEIN"/>
    <property type="match status" value="1"/>
</dbReference>
<evidence type="ECO:0000313" key="2">
    <source>
        <dbReference type="EMBL" id="GAA0163930.1"/>
    </source>
</evidence>
<accession>A0AAV3QIN3</accession>
<dbReference type="PANTHER" id="PTHR33437">
    <property type="entry name" value="OS06G0361200 PROTEIN"/>
    <property type="match status" value="1"/>
</dbReference>
<dbReference type="EMBL" id="BAABME010004896">
    <property type="protein sequence ID" value="GAA0163930.1"/>
    <property type="molecule type" value="Genomic_DNA"/>
</dbReference>
<keyword evidence="3" id="KW-1185">Reference proteome</keyword>
<evidence type="ECO:0000313" key="3">
    <source>
        <dbReference type="Proteomes" id="UP001454036"/>
    </source>
</evidence>
<dbReference type="InterPro" id="IPR005162">
    <property type="entry name" value="Retrotrans_gag_dom"/>
</dbReference>